<name>A0ABQ3FMK5_9GAMM</name>
<feature type="transmembrane region" description="Helical" evidence="1">
    <location>
        <begin position="89"/>
        <end position="108"/>
    </location>
</feature>
<feature type="transmembrane region" description="Helical" evidence="1">
    <location>
        <begin position="284"/>
        <end position="308"/>
    </location>
</feature>
<keyword evidence="3" id="KW-0012">Acyltransferase</keyword>
<keyword evidence="3" id="KW-0808">Transferase</keyword>
<dbReference type="Proteomes" id="UP000604243">
    <property type="component" value="Unassembled WGS sequence"/>
</dbReference>
<protein>
    <submittedName>
        <fullName evidence="3">Acyltransferase</fullName>
    </submittedName>
</protein>
<comment type="caution">
    <text evidence="3">The sequence shown here is derived from an EMBL/GenBank/DDBJ whole genome shotgun (WGS) entry which is preliminary data.</text>
</comment>
<feature type="transmembrane region" description="Helical" evidence="1">
    <location>
        <begin position="163"/>
        <end position="181"/>
    </location>
</feature>
<keyword evidence="1" id="KW-0812">Transmembrane</keyword>
<feature type="transmembrane region" description="Helical" evidence="1">
    <location>
        <begin position="187"/>
        <end position="209"/>
    </location>
</feature>
<feature type="transmembrane region" description="Helical" evidence="1">
    <location>
        <begin position="218"/>
        <end position="237"/>
    </location>
</feature>
<dbReference type="RefSeq" id="WP_189518635.1">
    <property type="nucleotide sequence ID" value="NZ_BMZM01000003.1"/>
</dbReference>
<reference evidence="4" key="1">
    <citation type="journal article" date="2019" name="Int. J. Syst. Evol. Microbiol.">
        <title>The Global Catalogue of Microorganisms (GCM) 10K type strain sequencing project: providing services to taxonomists for standard genome sequencing and annotation.</title>
        <authorList>
            <consortium name="The Broad Institute Genomics Platform"/>
            <consortium name="The Broad Institute Genome Sequencing Center for Infectious Disease"/>
            <person name="Wu L."/>
            <person name="Ma J."/>
        </authorList>
    </citation>
    <scope>NUCLEOTIDE SEQUENCE [LARGE SCALE GENOMIC DNA]</scope>
    <source>
        <strain evidence="4">KCTC 42082</strain>
    </source>
</reference>
<organism evidence="3 4">
    <name type="scientific">Kushneria pakistanensis</name>
    <dbReference type="NCBI Taxonomy" id="1508770"/>
    <lineage>
        <taxon>Bacteria</taxon>
        <taxon>Pseudomonadati</taxon>
        <taxon>Pseudomonadota</taxon>
        <taxon>Gammaproteobacteria</taxon>
        <taxon>Oceanospirillales</taxon>
        <taxon>Halomonadaceae</taxon>
        <taxon>Kushneria</taxon>
    </lineage>
</organism>
<feature type="transmembrane region" description="Helical" evidence="1">
    <location>
        <begin position="128"/>
        <end position="151"/>
    </location>
</feature>
<dbReference type="PANTHER" id="PTHR23028:SF131">
    <property type="entry name" value="BLR2367 PROTEIN"/>
    <property type="match status" value="1"/>
</dbReference>
<dbReference type="PANTHER" id="PTHR23028">
    <property type="entry name" value="ACETYLTRANSFERASE"/>
    <property type="match status" value="1"/>
</dbReference>
<feature type="transmembrane region" description="Helical" evidence="1">
    <location>
        <begin position="50"/>
        <end position="68"/>
    </location>
</feature>
<feature type="domain" description="Acyltransferase 3" evidence="2">
    <location>
        <begin position="3"/>
        <end position="333"/>
    </location>
</feature>
<evidence type="ECO:0000313" key="3">
    <source>
        <dbReference type="EMBL" id="GHC29876.1"/>
    </source>
</evidence>
<evidence type="ECO:0000313" key="4">
    <source>
        <dbReference type="Proteomes" id="UP000604243"/>
    </source>
</evidence>
<keyword evidence="1" id="KW-0472">Membrane</keyword>
<dbReference type="InterPro" id="IPR050879">
    <property type="entry name" value="Acyltransferase_3"/>
</dbReference>
<accession>A0ABQ3FMK5</accession>
<evidence type="ECO:0000259" key="2">
    <source>
        <dbReference type="Pfam" id="PF01757"/>
    </source>
</evidence>
<dbReference type="Pfam" id="PF01757">
    <property type="entry name" value="Acyl_transf_3"/>
    <property type="match status" value="1"/>
</dbReference>
<dbReference type="EMBL" id="BMZM01000003">
    <property type="protein sequence ID" value="GHC29876.1"/>
    <property type="molecule type" value="Genomic_DNA"/>
</dbReference>
<sequence length="352" mass="39578">MLYGIQYLRGVAALIVLFFHSKVSLDHYIAANGNNEYLIGRTTWDTFGKTGVDIFFVISGLVITLSFSKIDISKTNEIKFFLKKRIVRIVPAFWIATALYLALIFLTSGKIPDWQHILSSSLFIPYEVPWGLGTVLPVGWTLNYEMLFYISLSFMAVFFQKKAFQAIIAQFLVFSIFFYIWGELNSFQRFVFNPQSLEFAFGVIIGLFLKRELKLNKMVGAAILVIGTLGLLAVGFRGYGDGYIGRVVYAGIPAALIVLGATSEKLKAKDCLHKLLKSLGDASYSIYLTHITSIALIASIFEFFGVYIGSRVAVIGYYSFVSFLSIMLGIVFYKMVERPVTKAVHDRLIRPH</sequence>
<keyword evidence="1" id="KW-1133">Transmembrane helix</keyword>
<proteinExistence type="predicted"/>
<feature type="transmembrane region" description="Helical" evidence="1">
    <location>
        <begin position="7"/>
        <end position="30"/>
    </location>
</feature>
<feature type="transmembrane region" description="Helical" evidence="1">
    <location>
        <begin position="314"/>
        <end position="333"/>
    </location>
</feature>
<dbReference type="GO" id="GO:0016746">
    <property type="term" value="F:acyltransferase activity"/>
    <property type="evidence" value="ECO:0007669"/>
    <property type="project" value="UniProtKB-KW"/>
</dbReference>
<evidence type="ECO:0000256" key="1">
    <source>
        <dbReference type="SAM" id="Phobius"/>
    </source>
</evidence>
<gene>
    <name evidence="3" type="ORF">GCM10010082_24810</name>
</gene>
<keyword evidence="4" id="KW-1185">Reference proteome</keyword>
<dbReference type="InterPro" id="IPR002656">
    <property type="entry name" value="Acyl_transf_3_dom"/>
</dbReference>
<feature type="transmembrane region" description="Helical" evidence="1">
    <location>
        <begin position="243"/>
        <end position="263"/>
    </location>
</feature>